<dbReference type="EMBL" id="CP063849">
    <property type="protein sequence ID" value="QOY90215.1"/>
    <property type="molecule type" value="Genomic_DNA"/>
</dbReference>
<dbReference type="Pfam" id="PF00756">
    <property type="entry name" value="Esterase"/>
    <property type="match status" value="1"/>
</dbReference>
<evidence type="ECO:0000313" key="1">
    <source>
        <dbReference type="EMBL" id="QOY90215.1"/>
    </source>
</evidence>
<dbReference type="Gene3D" id="3.40.50.1820">
    <property type="entry name" value="alpha/beta hydrolase"/>
    <property type="match status" value="1"/>
</dbReference>
<dbReference type="KEGG" id="pfer:IRI77_09745"/>
<dbReference type="PANTHER" id="PTHR48098">
    <property type="entry name" value="ENTEROCHELIN ESTERASE-RELATED"/>
    <property type="match status" value="1"/>
</dbReference>
<name>A0A7S7NUT1_PALFE</name>
<dbReference type="CDD" id="cd02858">
    <property type="entry name" value="E_set_Esterase_N"/>
    <property type="match status" value="1"/>
</dbReference>
<dbReference type="Gene3D" id="2.60.40.10">
    <property type="entry name" value="Immunoglobulins"/>
    <property type="match status" value="1"/>
</dbReference>
<dbReference type="SUPFAM" id="SSF81296">
    <property type="entry name" value="E set domains"/>
    <property type="match status" value="1"/>
</dbReference>
<reference evidence="1 2" key="1">
    <citation type="submission" date="2020-10" db="EMBL/GenBank/DDBJ databases">
        <title>Complete genome sequence of Paludibaculum fermentans P105T, a facultatively anaerobic acidobacterium capable of dissimilatory Fe(III) reduction.</title>
        <authorList>
            <person name="Dedysh S.N."/>
            <person name="Beletsky A.V."/>
            <person name="Kulichevskaya I.S."/>
            <person name="Mardanov A.V."/>
            <person name="Ravin N.V."/>
        </authorList>
    </citation>
    <scope>NUCLEOTIDE SEQUENCE [LARGE SCALE GENOMIC DNA]</scope>
    <source>
        <strain evidence="1 2">P105</strain>
    </source>
</reference>
<evidence type="ECO:0000313" key="2">
    <source>
        <dbReference type="Proteomes" id="UP000593892"/>
    </source>
</evidence>
<organism evidence="1 2">
    <name type="scientific">Paludibaculum fermentans</name>
    <dbReference type="NCBI Taxonomy" id="1473598"/>
    <lineage>
        <taxon>Bacteria</taxon>
        <taxon>Pseudomonadati</taxon>
        <taxon>Acidobacteriota</taxon>
        <taxon>Terriglobia</taxon>
        <taxon>Bryobacterales</taxon>
        <taxon>Bryobacteraceae</taxon>
        <taxon>Paludibaculum</taxon>
    </lineage>
</organism>
<dbReference type="InterPro" id="IPR000801">
    <property type="entry name" value="Esterase-like"/>
</dbReference>
<protein>
    <submittedName>
        <fullName evidence="1">Esterase</fullName>
    </submittedName>
</protein>
<dbReference type="InterPro" id="IPR029058">
    <property type="entry name" value="AB_hydrolase_fold"/>
</dbReference>
<dbReference type="InterPro" id="IPR050583">
    <property type="entry name" value="Mycobacterial_A85_antigen"/>
</dbReference>
<dbReference type="GO" id="GO:0016747">
    <property type="term" value="F:acyltransferase activity, transferring groups other than amino-acyl groups"/>
    <property type="evidence" value="ECO:0007669"/>
    <property type="project" value="TreeGrafter"/>
</dbReference>
<dbReference type="RefSeq" id="WP_194451880.1">
    <property type="nucleotide sequence ID" value="NZ_CP063849.1"/>
</dbReference>
<gene>
    <name evidence="1" type="ORF">IRI77_09745</name>
</gene>
<dbReference type="AlphaFoldDB" id="A0A7S7NUT1"/>
<proteinExistence type="predicted"/>
<dbReference type="SUPFAM" id="SSF53474">
    <property type="entry name" value="alpha/beta-Hydrolases"/>
    <property type="match status" value="1"/>
</dbReference>
<dbReference type="InterPro" id="IPR013783">
    <property type="entry name" value="Ig-like_fold"/>
</dbReference>
<dbReference type="PANTHER" id="PTHR48098:SF1">
    <property type="entry name" value="DIACYLGLYCEROL ACYLTRANSFERASE_MYCOLYLTRANSFERASE AG85A"/>
    <property type="match status" value="1"/>
</dbReference>
<sequence>MYIKTIAWFAIACASAWGQPAGDSKPASTNVMGAQYPRVHPDLRATFQLKAPEAKLVQVRLGQTYDMVRADDGVWTVTIPPQVPGFHYYSLVVDSVAVNDPGSEAFYGTSRQSSGIEIPEKDADYYEVQAVPHGEVRQIRYFSKVTGAWRRAFVYTPPGYDLNPKLRYPVLYLQHGGGEDERGWTVQGRADIILDNLIDRKQAVPMLIVMDKGYAVMAGEKPYVRAPGEPFDMRRLSSLPAFEKVVVDDLIPAIDARYRTLPDRDHRAMAGLSMGGGQTFEIVLHNLDKFAYVGGFSGVPGGNGGPVINTKTDFNGVLADAQAFNKRMKLVWIGTGTAEPAPMYKGMQGFREAITNAGIRHIYIESEGTSHEWLTWRRALHDFAPRLFKEAK</sequence>
<accession>A0A7S7NUT1</accession>
<keyword evidence="2" id="KW-1185">Reference proteome</keyword>
<dbReference type="InterPro" id="IPR014756">
    <property type="entry name" value="Ig_E-set"/>
</dbReference>
<dbReference type="Proteomes" id="UP000593892">
    <property type="component" value="Chromosome"/>
</dbReference>